<keyword evidence="1" id="KW-0862">Zinc</keyword>
<feature type="region of interest" description="Disordered" evidence="2">
    <location>
        <begin position="115"/>
        <end position="240"/>
    </location>
</feature>
<evidence type="ECO:0000313" key="5">
    <source>
        <dbReference type="EMBL" id="QPC65144.1"/>
    </source>
</evidence>
<evidence type="ECO:0000256" key="2">
    <source>
        <dbReference type="SAM" id="MobiDB-lite"/>
    </source>
</evidence>
<accession>A0A2T4H3G6</accession>
<dbReference type="AlphaFoldDB" id="A0A2T4H3G6"/>
<dbReference type="Proteomes" id="UP000663297">
    <property type="component" value="Chromosome 3"/>
</dbReference>
<feature type="domain" description="CCHC-type" evidence="3">
    <location>
        <begin position="246"/>
        <end position="261"/>
    </location>
</feature>
<keyword evidence="1" id="KW-0863">Zinc-finger</keyword>
<dbReference type="PROSITE" id="PS50158">
    <property type="entry name" value="ZF_CCHC"/>
    <property type="match status" value="1"/>
</dbReference>
<reference evidence="4 6" key="1">
    <citation type="submission" date="2018-02" db="EMBL/GenBank/DDBJ databases">
        <title>Fusarium culmorum secondary metabolites in fungal-bacterial-plant interactions.</title>
        <authorList>
            <person name="Schmidt R."/>
        </authorList>
    </citation>
    <scope>NUCLEOTIDE SEQUENCE [LARGE SCALE GENOMIC DNA]</scope>
    <source>
        <strain evidence="4 6">PV</strain>
    </source>
</reference>
<proteinExistence type="predicted"/>
<dbReference type="InterPro" id="IPR001878">
    <property type="entry name" value="Znf_CCHC"/>
</dbReference>
<dbReference type="EMBL" id="PVEM01000003">
    <property type="protein sequence ID" value="PTD10348.1"/>
    <property type="molecule type" value="Genomic_DNA"/>
</dbReference>
<dbReference type="OMA" id="MKFMRRA"/>
<sequence>MAPETPRAVSSRLLTMKFMQRAVASENSSPASETHSSKKRKTDHSSPAGRLDLNIDQATIQAALDAQETKRQEALEKHVGADTRWVLNNAFAGSKATSQAKTPMNVVYVGYGDFDTSNDSGDNEDALTVGRTSTNSFKKASNQAQPQKTSAADEDSEDENSDDADTPPQGLKRKPSTDSPSRSRSRSQSRPSHENSKAKEFRDKRKKKEVKLSRPTMISGGGISGGGISSGGGNKLSSAGGKPMTCYKCHQSGHKAVDCTRRG</sequence>
<evidence type="ECO:0000313" key="6">
    <source>
        <dbReference type="Proteomes" id="UP000241587"/>
    </source>
</evidence>
<evidence type="ECO:0000313" key="4">
    <source>
        <dbReference type="EMBL" id="PTD10348.1"/>
    </source>
</evidence>
<organism evidence="4 6">
    <name type="scientific">Fusarium culmorum</name>
    <dbReference type="NCBI Taxonomy" id="5516"/>
    <lineage>
        <taxon>Eukaryota</taxon>
        <taxon>Fungi</taxon>
        <taxon>Dikarya</taxon>
        <taxon>Ascomycota</taxon>
        <taxon>Pezizomycotina</taxon>
        <taxon>Sordariomycetes</taxon>
        <taxon>Hypocreomycetidae</taxon>
        <taxon>Hypocreales</taxon>
        <taxon>Nectriaceae</taxon>
        <taxon>Fusarium</taxon>
    </lineage>
</organism>
<feature type="compositionally biased region" description="Low complexity" evidence="2">
    <location>
        <begin position="177"/>
        <end position="190"/>
    </location>
</feature>
<feature type="compositionally biased region" description="Polar residues" evidence="2">
    <location>
        <begin position="25"/>
        <end position="34"/>
    </location>
</feature>
<name>A0A2T4H3G6_FUSCU</name>
<evidence type="ECO:0000256" key="1">
    <source>
        <dbReference type="PROSITE-ProRule" id="PRU00047"/>
    </source>
</evidence>
<reference evidence="5" key="2">
    <citation type="submission" date="2020-11" db="EMBL/GenBank/DDBJ databases">
        <title>The chromosome-scale genome resource for two endophytic Fusarium species: F. culmorum and F. pseudograminearum.</title>
        <authorList>
            <person name="Yuan Z."/>
        </authorList>
    </citation>
    <scope>NUCLEOTIDE SEQUENCE</scope>
    <source>
        <strain evidence="5">Class2-1B</strain>
    </source>
</reference>
<feature type="compositionally biased region" description="Basic and acidic residues" evidence="2">
    <location>
        <begin position="191"/>
        <end position="203"/>
    </location>
</feature>
<feature type="compositionally biased region" description="Gly residues" evidence="2">
    <location>
        <begin position="219"/>
        <end position="234"/>
    </location>
</feature>
<keyword evidence="6" id="KW-1185">Reference proteome</keyword>
<dbReference type="InterPro" id="IPR036875">
    <property type="entry name" value="Znf_CCHC_sf"/>
</dbReference>
<dbReference type="OrthoDB" id="427960at2759"/>
<feature type="region of interest" description="Disordered" evidence="2">
    <location>
        <begin position="22"/>
        <end position="53"/>
    </location>
</feature>
<evidence type="ECO:0000259" key="3">
    <source>
        <dbReference type="PROSITE" id="PS50158"/>
    </source>
</evidence>
<dbReference type="SUPFAM" id="SSF57756">
    <property type="entry name" value="Retrovirus zinc finger-like domains"/>
    <property type="match status" value="1"/>
</dbReference>
<feature type="compositionally biased region" description="Polar residues" evidence="2">
    <location>
        <begin position="130"/>
        <end position="149"/>
    </location>
</feature>
<protein>
    <recommendedName>
        <fullName evidence="3">CCHC-type domain-containing protein</fullName>
    </recommendedName>
</protein>
<dbReference type="SMART" id="SM00343">
    <property type="entry name" value="ZnF_C2HC"/>
    <property type="match status" value="1"/>
</dbReference>
<dbReference type="EMBL" id="CP064749">
    <property type="protein sequence ID" value="QPC65144.1"/>
    <property type="molecule type" value="Genomic_DNA"/>
</dbReference>
<dbReference type="GO" id="GO:0003676">
    <property type="term" value="F:nucleic acid binding"/>
    <property type="evidence" value="ECO:0007669"/>
    <property type="project" value="InterPro"/>
</dbReference>
<feature type="compositionally biased region" description="Acidic residues" evidence="2">
    <location>
        <begin position="152"/>
        <end position="165"/>
    </location>
</feature>
<dbReference type="GO" id="GO:0008270">
    <property type="term" value="F:zinc ion binding"/>
    <property type="evidence" value="ECO:0007669"/>
    <property type="project" value="UniProtKB-KW"/>
</dbReference>
<dbReference type="Proteomes" id="UP000241587">
    <property type="component" value="Unassembled WGS sequence"/>
</dbReference>
<keyword evidence="1" id="KW-0479">Metal-binding</keyword>
<gene>
    <name evidence="4" type="ORF">FCULG_00008454</name>
    <name evidence="5" type="ORF">HYE67_007375</name>
</gene>